<evidence type="ECO:0000256" key="4">
    <source>
        <dbReference type="ARBA" id="ARBA00022989"/>
    </source>
</evidence>
<keyword evidence="3 7" id="KW-0812">Transmembrane</keyword>
<accession>A0A5N6RVP4</accession>
<dbReference type="AlphaFoldDB" id="A0A5N6RVP4"/>
<dbReference type="PANTHER" id="PTHR30572:SF9">
    <property type="entry name" value="ABC TRANSPORTER PERMEASE PROTEIN"/>
    <property type="match status" value="1"/>
</dbReference>
<sequence length="538" mass="54628">MFMIANAWKNVIRNKGRNLLVMVIVAIIAAAAAIGLSIRQAAQSARATGLANTTVTAQISLDRSKLMAAAQKQSANGTQPDFQALRQSLAGKELSLTDYQKYAKTSTAVKSTYYSQSAGLSATTGFQPVSTSSSSTSGSTSDSTTSGQSGSQGSSGSSQSSQGYGAGGPMGGRGMDSGDFKLTGFSSDAAVANAANGKFTMSSGKVFGYDKTANGQIIISKALAQFNNLKVGDTVTAANTTDSTKTYKLTIVGIYANTGSTSSAPGGMGNASNPDNAIYTSFSTLDSLGLSGNSTNGGSQLDFTYVVASKAAYETFAKDVKAAGLSSDYTVSSPDITQYEASLVPLDNLAKFALTLLLIVLGVGGAVLIALNVFNIRERKYEVGVLTAIGIRKAKVAAQFVFELLIVTMIGLAIGAAAGSIASVPVSNHLLAGQVAAQQSQQASQAAQFGRGMQGGGMQSGSQGQGAPAPAMGGGFAAGRASALGKTTSYISSINSTVSISVVGELVLIGLALTVVSSLAAVVVIMRYEPLQILADRS</sequence>
<evidence type="ECO:0000256" key="6">
    <source>
        <dbReference type="SAM" id="MobiDB-lite"/>
    </source>
</evidence>
<keyword evidence="10" id="KW-1185">Reference proteome</keyword>
<keyword evidence="5 7" id="KW-0472">Membrane</keyword>
<dbReference type="EMBL" id="QDAG01000013">
    <property type="protein sequence ID" value="KAE8126417.1"/>
    <property type="molecule type" value="Genomic_DNA"/>
</dbReference>
<dbReference type="OrthoDB" id="9812886at2"/>
<reference evidence="9 10" key="1">
    <citation type="submission" date="2018-04" db="EMBL/GenBank/DDBJ databases">
        <authorList>
            <person name="Eckel V.P."/>
            <person name="Vogel R.F."/>
        </authorList>
    </citation>
    <scope>NUCLEOTIDE SEQUENCE [LARGE SCALE GENOMIC DNA]</scope>
    <source>
        <strain evidence="10">TMW 2.1764</strain>
    </source>
</reference>
<keyword evidence="4 7" id="KW-1133">Transmembrane helix</keyword>
<feature type="transmembrane region" description="Helical" evidence="7">
    <location>
        <begin position="506"/>
        <end position="528"/>
    </location>
</feature>
<evidence type="ECO:0000313" key="9">
    <source>
        <dbReference type="EMBL" id="KAE8126417.1"/>
    </source>
</evidence>
<feature type="transmembrane region" description="Helical" evidence="7">
    <location>
        <begin position="352"/>
        <end position="374"/>
    </location>
</feature>
<evidence type="ECO:0000256" key="5">
    <source>
        <dbReference type="ARBA" id="ARBA00023136"/>
    </source>
</evidence>
<keyword evidence="2" id="KW-1003">Cell membrane</keyword>
<feature type="compositionally biased region" description="Low complexity" evidence="6">
    <location>
        <begin position="130"/>
        <end position="163"/>
    </location>
</feature>
<comment type="subcellular location">
    <subcellularLocation>
        <location evidence="1">Cell membrane</location>
        <topology evidence="1">Multi-pass membrane protein</topology>
    </subcellularLocation>
</comment>
<evidence type="ECO:0000313" key="10">
    <source>
        <dbReference type="Proteomes" id="UP000325415"/>
    </source>
</evidence>
<dbReference type="RefSeq" id="WP_152581732.1">
    <property type="nucleotide sequence ID" value="NZ_JALCCS010000012.1"/>
</dbReference>
<dbReference type="Proteomes" id="UP000325415">
    <property type="component" value="Unassembled WGS sequence"/>
</dbReference>
<dbReference type="InterPro" id="IPR050250">
    <property type="entry name" value="Macrolide_Exporter_MacB"/>
</dbReference>
<dbReference type="GO" id="GO:0022857">
    <property type="term" value="F:transmembrane transporter activity"/>
    <property type="evidence" value="ECO:0007669"/>
    <property type="project" value="TreeGrafter"/>
</dbReference>
<evidence type="ECO:0000256" key="2">
    <source>
        <dbReference type="ARBA" id="ARBA00022475"/>
    </source>
</evidence>
<dbReference type="Pfam" id="PF02687">
    <property type="entry name" value="FtsX"/>
    <property type="match status" value="1"/>
</dbReference>
<dbReference type="InterPro" id="IPR003838">
    <property type="entry name" value="ABC3_permease_C"/>
</dbReference>
<evidence type="ECO:0000256" key="3">
    <source>
        <dbReference type="ARBA" id="ARBA00022692"/>
    </source>
</evidence>
<feature type="compositionally biased region" description="Gly residues" evidence="6">
    <location>
        <begin position="164"/>
        <end position="175"/>
    </location>
</feature>
<name>A0A5N6RVP4_9BIFI</name>
<gene>
    <name evidence="9" type="ORF">DDE84_10900</name>
</gene>
<feature type="transmembrane region" description="Helical" evidence="7">
    <location>
        <begin position="400"/>
        <end position="422"/>
    </location>
</feature>
<feature type="region of interest" description="Disordered" evidence="6">
    <location>
        <begin position="123"/>
        <end position="179"/>
    </location>
</feature>
<proteinExistence type="predicted"/>
<comment type="caution">
    <text evidence="9">The sequence shown here is derived from an EMBL/GenBank/DDBJ whole genome shotgun (WGS) entry which is preliminary data.</text>
</comment>
<feature type="domain" description="ABC3 transporter permease C-terminal" evidence="8">
    <location>
        <begin position="356"/>
        <end position="426"/>
    </location>
</feature>
<organism evidence="9 10">
    <name type="scientific">Bifidobacterium tibiigranuli</name>
    <dbReference type="NCBI Taxonomy" id="2172043"/>
    <lineage>
        <taxon>Bacteria</taxon>
        <taxon>Bacillati</taxon>
        <taxon>Actinomycetota</taxon>
        <taxon>Actinomycetes</taxon>
        <taxon>Bifidobacteriales</taxon>
        <taxon>Bifidobacteriaceae</taxon>
        <taxon>Bifidobacterium</taxon>
    </lineage>
</organism>
<protein>
    <submittedName>
        <fullName evidence="9">ABC transporter permease</fullName>
    </submittedName>
</protein>
<dbReference type="GO" id="GO:0005886">
    <property type="term" value="C:plasma membrane"/>
    <property type="evidence" value="ECO:0007669"/>
    <property type="project" value="UniProtKB-SubCell"/>
</dbReference>
<evidence type="ECO:0000256" key="7">
    <source>
        <dbReference type="SAM" id="Phobius"/>
    </source>
</evidence>
<dbReference type="PANTHER" id="PTHR30572">
    <property type="entry name" value="MEMBRANE COMPONENT OF TRANSPORTER-RELATED"/>
    <property type="match status" value="1"/>
</dbReference>
<dbReference type="GeneID" id="78128185"/>
<evidence type="ECO:0000256" key="1">
    <source>
        <dbReference type="ARBA" id="ARBA00004651"/>
    </source>
</evidence>
<evidence type="ECO:0000259" key="8">
    <source>
        <dbReference type="Pfam" id="PF02687"/>
    </source>
</evidence>